<gene>
    <name evidence="3" type="ORF">AVW13_00925</name>
    <name evidence="4" type="ORF">B8X04_14435</name>
    <name evidence="5" type="ORF">I6G59_03960</name>
    <name evidence="6" type="ORF">NCTC12391_00546</name>
</gene>
<dbReference type="Proteomes" id="UP000386281">
    <property type="component" value="Unassembled WGS sequence"/>
</dbReference>
<dbReference type="EMBL" id="NCWY01000014">
    <property type="protein sequence ID" value="PAK94169.1"/>
    <property type="molecule type" value="Genomic_DNA"/>
</dbReference>
<evidence type="ECO:0000313" key="6">
    <source>
        <dbReference type="EMBL" id="VEW11003.1"/>
    </source>
</evidence>
<reference evidence="3" key="2">
    <citation type="submission" date="2016-01" db="EMBL/GenBank/DDBJ databases">
        <authorList>
            <person name="Hong K.W."/>
        </authorList>
    </citation>
    <scope>NUCLEOTIDE SEQUENCE</scope>
    <source>
        <strain evidence="3">M40</strain>
    </source>
</reference>
<evidence type="ECO:0000313" key="9">
    <source>
        <dbReference type="Proteomes" id="UP000386281"/>
    </source>
</evidence>
<feature type="domain" description="DUF5808" evidence="2">
    <location>
        <begin position="28"/>
        <end position="51"/>
    </location>
</feature>
<protein>
    <submittedName>
        <fullName evidence="6">Predicted membrane protein</fullName>
    </submittedName>
</protein>
<reference evidence="6 9" key="4">
    <citation type="submission" date="2019-02" db="EMBL/GenBank/DDBJ databases">
        <authorList>
            <consortium name="Pathogen Informatics"/>
        </authorList>
    </citation>
    <scope>NUCLEOTIDE SEQUENCE [LARGE SCALE GENOMIC DNA]</scope>
    <source>
        <strain evidence="6 9">3012STDY7078520</strain>
    </source>
</reference>
<evidence type="ECO:0000313" key="5">
    <source>
        <dbReference type="EMBL" id="QPS34493.1"/>
    </source>
</evidence>
<feature type="transmembrane region" description="Helical" evidence="1">
    <location>
        <begin position="50"/>
        <end position="68"/>
    </location>
</feature>
<reference evidence="4 8" key="3">
    <citation type="submission" date="2017-04" db="EMBL/GenBank/DDBJ databases">
        <title>Kefir bacterial isolates.</title>
        <authorList>
            <person name="Kim Y."/>
            <person name="Blasche S."/>
            <person name="Patil K.R."/>
        </authorList>
    </citation>
    <scope>NUCLEOTIDE SEQUENCE [LARGE SCALE GENOMIC DNA]</scope>
    <source>
        <strain evidence="4 8">OG2</strain>
    </source>
</reference>
<dbReference type="Pfam" id="PF19124">
    <property type="entry name" value="DUF5808"/>
    <property type="match status" value="1"/>
</dbReference>
<evidence type="ECO:0000313" key="8">
    <source>
        <dbReference type="Proteomes" id="UP000216867"/>
    </source>
</evidence>
<keyword evidence="1" id="KW-1133">Transmembrane helix</keyword>
<reference evidence="5 10" key="5">
    <citation type="submission" date="2020-12" db="EMBL/GenBank/DDBJ databases">
        <title>FDA dAtabase for Regulatory Grade micrObial Sequences (FDA-ARGOS): Supporting development and validation of Infectious Disease Dx tests.</title>
        <authorList>
            <person name="Sproer C."/>
            <person name="Gronow S."/>
            <person name="Severitt S."/>
            <person name="Schroder I."/>
            <person name="Tallon L."/>
            <person name="Sadzewicz L."/>
            <person name="Zhao X."/>
            <person name="Boylan J."/>
            <person name="Ott S."/>
            <person name="Bowen H."/>
            <person name="Vavikolanu K."/>
            <person name="Mehta A."/>
            <person name="Aluvathingal J."/>
            <person name="Nadendla S."/>
            <person name="Lowell S."/>
            <person name="Myers T."/>
            <person name="Yan Y."/>
            <person name="Sichtig H."/>
        </authorList>
    </citation>
    <scope>NUCLEOTIDE SEQUENCE [LARGE SCALE GENOMIC DNA]</scope>
    <source>
        <strain evidence="5 10">FDAARGOS_902</strain>
    </source>
</reference>
<evidence type="ECO:0000313" key="7">
    <source>
        <dbReference type="Proteomes" id="UP000076612"/>
    </source>
</evidence>
<dbReference type="GeneID" id="99774579"/>
<accession>A0A161TL82</accession>
<name>A0A161TL82_9MICO</name>
<organism evidence="4 8">
    <name type="scientific">Brevibacterium casei</name>
    <dbReference type="NCBI Taxonomy" id="33889"/>
    <lineage>
        <taxon>Bacteria</taxon>
        <taxon>Bacillati</taxon>
        <taxon>Actinomycetota</taxon>
        <taxon>Actinomycetes</taxon>
        <taxon>Micrococcales</taxon>
        <taxon>Brevibacteriaceae</taxon>
        <taxon>Brevibacterium</taxon>
    </lineage>
</organism>
<dbReference type="Proteomes" id="UP000076612">
    <property type="component" value="Unassembled WGS sequence"/>
</dbReference>
<dbReference type="Proteomes" id="UP000216867">
    <property type="component" value="Unassembled WGS sequence"/>
</dbReference>
<evidence type="ECO:0000313" key="4">
    <source>
        <dbReference type="EMBL" id="PAK94169.1"/>
    </source>
</evidence>
<dbReference type="RefSeq" id="WP_009379855.1">
    <property type="nucleotide sequence ID" value="NZ_CAACXN010000010.1"/>
</dbReference>
<proteinExistence type="predicted"/>
<keyword evidence="1" id="KW-0812">Transmembrane</keyword>
<dbReference type="AlphaFoldDB" id="A0A161TL82"/>
<dbReference type="Proteomes" id="UP000594979">
    <property type="component" value="Chromosome"/>
</dbReference>
<dbReference type="InterPro" id="IPR043831">
    <property type="entry name" value="DUF5808"/>
</dbReference>
<dbReference type="EMBL" id="CP065682">
    <property type="protein sequence ID" value="QPS34493.1"/>
    <property type="molecule type" value="Genomic_DNA"/>
</dbReference>
<dbReference type="EMBL" id="CAACXN010000010">
    <property type="protein sequence ID" value="VEW11003.1"/>
    <property type="molecule type" value="Genomic_DNA"/>
</dbReference>
<dbReference type="KEGG" id="bcau:I6G59_03960"/>
<reference evidence="7" key="1">
    <citation type="submission" date="2016-01" db="EMBL/GenBank/DDBJ databases">
        <title>Draft genome of Chromobacterium sp. F49.</title>
        <authorList>
            <person name="Hong K.W."/>
        </authorList>
    </citation>
    <scope>NUCLEOTIDE SEQUENCE [LARGE SCALE GENOMIC DNA]</scope>
    <source>
        <strain evidence="7">M40</strain>
    </source>
</reference>
<evidence type="ECO:0000313" key="10">
    <source>
        <dbReference type="Proteomes" id="UP000594979"/>
    </source>
</evidence>
<dbReference type="EMBL" id="LQQR01000001">
    <property type="protein sequence ID" value="KZE24620.1"/>
    <property type="molecule type" value="Genomic_DNA"/>
</dbReference>
<keyword evidence="1" id="KW-0472">Membrane</keyword>
<evidence type="ECO:0000259" key="2">
    <source>
        <dbReference type="Pfam" id="PF19124"/>
    </source>
</evidence>
<sequence length="69" mass="7784">MSSLSEAEKQQLRDDDANWKFGLLYFCPRDPGFLVPKRVGIGWTVNFGSVWTLVVLVVLIAVIVWGVVF</sequence>
<evidence type="ECO:0000256" key="1">
    <source>
        <dbReference type="SAM" id="Phobius"/>
    </source>
</evidence>
<evidence type="ECO:0000313" key="3">
    <source>
        <dbReference type="EMBL" id="KZE24620.1"/>
    </source>
</evidence>